<evidence type="ECO:0000313" key="2">
    <source>
        <dbReference type="Proteomes" id="UP000377224"/>
    </source>
</evidence>
<dbReference type="Proteomes" id="UP000377224">
    <property type="component" value="Unassembled WGS sequence"/>
</dbReference>
<dbReference type="AlphaFoldDB" id="A0A5E7IFE4"/>
<gene>
    <name evidence="1" type="ORF">PS896_01526</name>
</gene>
<accession>A0A5E7IFE4</accession>
<sequence length="91" mass="10064">MCTLTHFALPADARVKSPLVLHVNGMAELSSTGQYAHTPRFQVIPAGNAFFHIREKSTGLVRGFREDHNEACALARSLESQIELRASDCLR</sequence>
<proteinExistence type="predicted"/>
<dbReference type="EMBL" id="CABVIN010000001">
    <property type="protein sequence ID" value="VVO74834.1"/>
    <property type="molecule type" value="Genomic_DNA"/>
</dbReference>
<reference evidence="1 2" key="1">
    <citation type="submission" date="2019-09" db="EMBL/GenBank/DDBJ databases">
        <authorList>
            <person name="Chandra G."/>
            <person name="Truman W A."/>
        </authorList>
    </citation>
    <scope>NUCLEOTIDE SEQUENCE [LARGE SCALE GENOMIC DNA]</scope>
    <source>
        <strain evidence="1">PS896</strain>
    </source>
</reference>
<name>A0A5E7IFE4_PSEFL</name>
<evidence type="ECO:0000313" key="1">
    <source>
        <dbReference type="EMBL" id="VVO74834.1"/>
    </source>
</evidence>
<dbReference type="RefSeq" id="WP_150647311.1">
    <property type="nucleotide sequence ID" value="NZ_CABVIN010000001.1"/>
</dbReference>
<protein>
    <submittedName>
        <fullName evidence="1">Uncharacterized protein</fullName>
    </submittedName>
</protein>
<organism evidence="1 2">
    <name type="scientific">Pseudomonas fluorescens</name>
    <dbReference type="NCBI Taxonomy" id="294"/>
    <lineage>
        <taxon>Bacteria</taxon>
        <taxon>Pseudomonadati</taxon>
        <taxon>Pseudomonadota</taxon>
        <taxon>Gammaproteobacteria</taxon>
        <taxon>Pseudomonadales</taxon>
        <taxon>Pseudomonadaceae</taxon>
        <taxon>Pseudomonas</taxon>
    </lineage>
</organism>